<evidence type="ECO:0000256" key="9">
    <source>
        <dbReference type="ARBA" id="ARBA00023136"/>
    </source>
</evidence>
<name>A0ABY7DP68_MYAAR</name>
<evidence type="ECO:0000256" key="1">
    <source>
        <dbReference type="ARBA" id="ARBA00004141"/>
    </source>
</evidence>
<comment type="similarity">
    <text evidence="11">Belongs to the ligand-gated ion channel (TC 1.A.9) family.</text>
</comment>
<dbReference type="InterPro" id="IPR006202">
    <property type="entry name" value="Neur_chan_lig-bd"/>
</dbReference>
<dbReference type="Gene3D" id="2.70.170.10">
    <property type="entry name" value="Neurotransmitter-gated ion-channel ligand-binding domain"/>
    <property type="match status" value="1"/>
</dbReference>
<reference evidence="15" key="1">
    <citation type="submission" date="2022-11" db="EMBL/GenBank/DDBJ databases">
        <title>Centuries of genome instability and evolution in soft-shell clam transmissible cancer (bioRxiv).</title>
        <authorList>
            <person name="Hart S.F.M."/>
            <person name="Yonemitsu M.A."/>
            <person name="Giersch R.M."/>
            <person name="Beal B.F."/>
            <person name="Arriagada G."/>
            <person name="Davis B.W."/>
            <person name="Ostrander E.A."/>
            <person name="Goff S.P."/>
            <person name="Metzger M.J."/>
        </authorList>
    </citation>
    <scope>NUCLEOTIDE SEQUENCE</scope>
    <source>
        <strain evidence="15">MELC-2E11</strain>
        <tissue evidence="15">Siphon/mantle</tissue>
    </source>
</reference>
<keyword evidence="5 11" id="KW-0812">Transmembrane</keyword>
<dbReference type="SUPFAM" id="SSF63712">
    <property type="entry name" value="Nicotinic receptor ligand binding domain-like"/>
    <property type="match status" value="1"/>
</dbReference>
<evidence type="ECO:0000256" key="7">
    <source>
        <dbReference type="ARBA" id="ARBA00022989"/>
    </source>
</evidence>
<comment type="subcellular location">
    <subcellularLocation>
        <location evidence="2">Cell membrane</location>
    </subcellularLocation>
    <subcellularLocation>
        <location evidence="1">Membrane</location>
        <topology evidence="1">Multi-pass membrane protein</topology>
    </subcellularLocation>
</comment>
<dbReference type="PROSITE" id="PS00236">
    <property type="entry name" value="NEUROTR_ION_CHANNEL"/>
    <property type="match status" value="1"/>
</dbReference>
<feature type="transmembrane region" description="Helical" evidence="11">
    <location>
        <begin position="281"/>
        <end position="304"/>
    </location>
</feature>
<organism evidence="15 16">
    <name type="scientific">Mya arenaria</name>
    <name type="common">Soft-shell clam</name>
    <dbReference type="NCBI Taxonomy" id="6604"/>
    <lineage>
        <taxon>Eukaryota</taxon>
        <taxon>Metazoa</taxon>
        <taxon>Spiralia</taxon>
        <taxon>Lophotrochozoa</taxon>
        <taxon>Mollusca</taxon>
        <taxon>Bivalvia</taxon>
        <taxon>Autobranchia</taxon>
        <taxon>Heteroconchia</taxon>
        <taxon>Euheterodonta</taxon>
        <taxon>Imparidentia</taxon>
        <taxon>Neoheterodontei</taxon>
        <taxon>Myida</taxon>
        <taxon>Myoidea</taxon>
        <taxon>Myidae</taxon>
        <taxon>Mya</taxon>
    </lineage>
</organism>
<dbReference type="SUPFAM" id="SSF90112">
    <property type="entry name" value="Neurotransmitter-gated ion-channel transmembrane pore"/>
    <property type="match status" value="1"/>
</dbReference>
<evidence type="ECO:0000256" key="11">
    <source>
        <dbReference type="RuleBase" id="RU000687"/>
    </source>
</evidence>
<dbReference type="InterPro" id="IPR006201">
    <property type="entry name" value="Neur_channel"/>
</dbReference>
<keyword evidence="9 11" id="KW-0472">Membrane</keyword>
<gene>
    <name evidence="15" type="ORF">MAR_022764</name>
</gene>
<dbReference type="PRINTS" id="PR00252">
    <property type="entry name" value="NRIONCHANNEL"/>
</dbReference>
<evidence type="ECO:0000256" key="3">
    <source>
        <dbReference type="ARBA" id="ARBA00022448"/>
    </source>
</evidence>
<sequence length="400" mass="46084">KDFLDFITNELKFENNVPPDYDDDFATVIKCEMHVENFDSINEANMDFTATVLLHLSWYDHRFSQFQIKNIADGYVEIDAKNLEKLWVPDLYFPNEKRAYYHNVLMPNKMLRVYKGGDVTYSTRLSITLSCPMDFRHYPFDKQTCKIEIESFSYNDGNIQLKWSNSSDGPVFLDKSTEHMPQFEVIAISTRNFSATRRDLGNHSCLVVEFTLARNIGYYLVQMYIPSFLVVMLSWISFWLNVNAVPGRISLGVLTVLTMTTQSSGVNASLPHVSYTKAIDIWMSTCLMFVFFALIEFAVANVLVRKDTNNGFKFKHIFSIPRSGVDKKINSKEKTENGKDPEQGEESSPAKPRKKGLSCGMRWAMYCDVGSRISFPIMFAIFNIAYWGYYLKQLKNPQAI</sequence>
<keyword evidence="4" id="KW-1003">Cell membrane</keyword>
<dbReference type="Gene3D" id="1.20.58.390">
    <property type="entry name" value="Neurotransmitter-gated ion-channel transmembrane domain"/>
    <property type="match status" value="1"/>
</dbReference>
<evidence type="ECO:0000256" key="12">
    <source>
        <dbReference type="SAM" id="MobiDB-lite"/>
    </source>
</evidence>
<evidence type="ECO:0000313" key="15">
    <source>
        <dbReference type="EMBL" id="WAQ98391.1"/>
    </source>
</evidence>
<feature type="transmembrane region" description="Helical" evidence="11">
    <location>
        <begin position="223"/>
        <end position="242"/>
    </location>
</feature>
<keyword evidence="7 11" id="KW-1133">Transmembrane helix</keyword>
<evidence type="ECO:0000256" key="5">
    <source>
        <dbReference type="ARBA" id="ARBA00022692"/>
    </source>
</evidence>
<dbReference type="PRINTS" id="PR00253">
    <property type="entry name" value="GABAARECEPTR"/>
</dbReference>
<evidence type="ECO:0000256" key="6">
    <source>
        <dbReference type="ARBA" id="ARBA00022729"/>
    </source>
</evidence>
<dbReference type="InterPro" id="IPR036734">
    <property type="entry name" value="Neur_chan_lig-bd_sf"/>
</dbReference>
<dbReference type="InterPro" id="IPR018000">
    <property type="entry name" value="Neurotransmitter_ion_chnl_CS"/>
</dbReference>
<feature type="domain" description="Neurotransmitter-gated ion-channel transmembrane" evidence="14">
    <location>
        <begin position="223"/>
        <end position="310"/>
    </location>
</feature>
<dbReference type="PANTHER" id="PTHR18945">
    <property type="entry name" value="NEUROTRANSMITTER GATED ION CHANNEL"/>
    <property type="match status" value="1"/>
</dbReference>
<dbReference type="InterPro" id="IPR036719">
    <property type="entry name" value="Neuro-gated_channel_TM_sf"/>
</dbReference>
<evidence type="ECO:0000259" key="13">
    <source>
        <dbReference type="Pfam" id="PF02931"/>
    </source>
</evidence>
<dbReference type="CDD" id="cd19049">
    <property type="entry name" value="LGIC_TM_anion"/>
    <property type="match status" value="1"/>
</dbReference>
<dbReference type="EMBL" id="CP111014">
    <property type="protein sequence ID" value="WAQ98391.1"/>
    <property type="molecule type" value="Genomic_DNA"/>
</dbReference>
<proteinExistence type="inferred from homology"/>
<keyword evidence="10 11" id="KW-0407">Ion channel</keyword>
<keyword evidence="3 11" id="KW-0813">Transport</keyword>
<feature type="transmembrane region" description="Helical" evidence="11">
    <location>
        <begin position="363"/>
        <end position="389"/>
    </location>
</feature>
<evidence type="ECO:0000256" key="2">
    <source>
        <dbReference type="ARBA" id="ARBA00004236"/>
    </source>
</evidence>
<keyword evidence="16" id="KW-1185">Reference proteome</keyword>
<dbReference type="InterPro" id="IPR006029">
    <property type="entry name" value="Neurotrans-gated_channel_TM"/>
</dbReference>
<evidence type="ECO:0000256" key="10">
    <source>
        <dbReference type="ARBA" id="ARBA00023303"/>
    </source>
</evidence>
<keyword evidence="8 11" id="KW-0406">Ion transport</keyword>
<dbReference type="InterPro" id="IPR038050">
    <property type="entry name" value="Neuro_actylchol_rec"/>
</dbReference>
<evidence type="ECO:0000259" key="14">
    <source>
        <dbReference type="Pfam" id="PF02932"/>
    </source>
</evidence>
<dbReference type="Pfam" id="PF02931">
    <property type="entry name" value="Neur_chan_LBD"/>
    <property type="match status" value="1"/>
</dbReference>
<accession>A0ABY7DP68</accession>
<feature type="non-terminal residue" evidence="15">
    <location>
        <position position="400"/>
    </location>
</feature>
<protein>
    <submittedName>
        <fullName evidence="15">GLRA2-like protein</fullName>
    </submittedName>
</protein>
<feature type="compositionally biased region" description="Basic and acidic residues" evidence="12">
    <location>
        <begin position="329"/>
        <end position="342"/>
    </location>
</feature>
<feature type="region of interest" description="Disordered" evidence="12">
    <location>
        <begin position="329"/>
        <end position="356"/>
    </location>
</feature>
<feature type="transmembrane region" description="Helical" evidence="11">
    <location>
        <begin position="249"/>
        <end position="269"/>
    </location>
</feature>
<dbReference type="Pfam" id="PF02932">
    <property type="entry name" value="Neur_chan_memb"/>
    <property type="match status" value="1"/>
</dbReference>
<evidence type="ECO:0000256" key="4">
    <source>
        <dbReference type="ARBA" id="ARBA00022475"/>
    </source>
</evidence>
<evidence type="ECO:0000313" key="16">
    <source>
        <dbReference type="Proteomes" id="UP001164746"/>
    </source>
</evidence>
<dbReference type="NCBIfam" id="TIGR00860">
    <property type="entry name" value="LIC"/>
    <property type="match status" value="1"/>
</dbReference>
<evidence type="ECO:0000256" key="8">
    <source>
        <dbReference type="ARBA" id="ARBA00023065"/>
    </source>
</evidence>
<feature type="domain" description="Neurotransmitter-gated ion-channel ligand-binding" evidence="13">
    <location>
        <begin position="13"/>
        <end position="214"/>
    </location>
</feature>
<dbReference type="InterPro" id="IPR006028">
    <property type="entry name" value="GABAA/Glycine_rcpt"/>
</dbReference>
<dbReference type="Proteomes" id="UP001164746">
    <property type="component" value="Chromosome 3"/>
</dbReference>
<keyword evidence="6" id="KW-0732">Signal</keyword>